<dbReference type="EMBL" id="QNUK01000269">
    <property type="protein sequence ID" value="KAF5896627.1"/>
    <property type="molecule type" value="Genomic_DNA"/>
</dbReference>
<organism evidence="1 2">
    <name type="scientific">Clarias magur</name>
    <name type="common">Asian catfish</name>
    <name type="synonym">Macropteronotus magur</name>
    <dbReference type="NCBI Taxonomy" id="1594786"/>
    <lineage>
        <taxon>Eukaryota</taxon>
        <taxon>Metazoa</taxon>
        <taxon>Chordata</taxon>
        <taxon>Craniata</taxon>
        <taxon>Vertebrata</taxon>
        <taxon>Euteleostomi</taxon>
        <taxon>Actinopterygii</taxon>
        <taxon>Neopterygii</taxon>
        <taxon>Teleostei</taxon>
        <taxon>Ostariophysi</taxon>
        <taxon>Siluriformes</taxon>
        <taxon>Clariidae</taxon>
        <taxon>Clarias</taxon>
    </lineage>
</organism>
<gene>
    <name evidence="1" type="ORF">DAT39_013649</name>
</gene>
<evidence type="ECO:0000313" key="2">
    <source>
        <dbReference type="Proteomes" id="UP000727407"/>
    </source>
</evidence>
<dbReference type="OrthoDB" id="9942170at2759"/>
<dbReference type="Proteomes" id="UP000727407">
    <property type="component" value="Unassembled WGS sequence"/>
</dbReference>
<accession>A0A8J4WYN9</accession>
<protein>
    <submittedName>
        <fullName evidence="1">Uncharacterized protein</fullName>
    </submittedName>
</protein>
<evidence type="ECO:0000313" key="1">
    <source>
        <dbReference type="EMBL" id="KAF5896627.1"/>
    </source>
</evidence>
<keyword evidence="2" id="KW-1185">Reference proteome</keyword>
<name>A0A8J4WYN9_CLAMG</name>
<dbReference type="AlphaFoldDB" id="A0A8J4WYN9"/>
<proteinExistence type="predicted"/>
<reference evidence="1" key="1">
    <citation type="submission" date="2020-07" db="EMBL/GenBank/DDBJ databases">
        <title>Clarias magur genome sequencing, assembly and annotation.</title>
        <authorList>
            <person name="Kushwaha B."/>
            <person name="Kumar R."/>
            <person name="Das P."/>
            <person name="Joshi C.G."/>
            <person name="Kumar D."/>
            <person name="Nagpure N.S."/>
            <person name="Pandey M."/>
            <person name="Agarwal S."/>
            <person name="Srivastava S."/>
            <person name="Singh M."/>
            <person name="Sahoo L."/>
            <person name="Jayasankar P."/>
            <person name="Meher P.K."/>
            <person name="Koringa P.G."/>
            <person name="Iquebal M.A."/>
            <person name="Das S.P."/>
            <person name="Bit A."/>
            <person name="Patnaik S."/>
            <person name="Patel N."/>
            <person name="Shah T.M."/>
            <person name="Hinsu A."/>
            <person name="Jena J.K."/>
        </authorList>
    </citation>
    <scope>NUCLEOTIDE SEQUENCE</scope>
    <source>
        <strain evidence="1">CIFAMagur01</strain>
        <tissue evidence="1">Testis</tissue>
    </source>
</reference>
<sequence>MANANPQQAVEIQRRMNSRRIQEYFIKGRHLSLENLREQMSLQDLQNPMMTYLEKEIPPYPTPVEFWVSNVAHVTVKSGFEKILHSEQFRPGAGEFSWWDLKINKDEIKAAETEKWPFLETFTTSPPFKPETSRYGNYRFTFPLSELMKWYKEQNCAGKEPVLRMHETVTYKQKIMYTVLIHSPEYNERFREYPLLKESEWVRYQDGKIIWKAQAICETHWYQFVSGEVKPLNSHQFYVWDHVSLVFHLPNDASIKIPRKQLREAHDFCNLDTINLSARKRNASQKPKQKE</sequence>
<comment type="caution">
    <text evidence="1">The sequence shown here is derived from an EMBL/GenBank/DDBJ whole genome shotgun (WGS) entry which is preliminary data.</text>
</comment>